<dbReference type="PANTHER" id="PTHR35038">
    <property type="entry name" value="DISSIMILATORY SULFITE REDUCTASE SIRA"/>
    <property type="match status" value="1"/>
</dbReference>
<dbReference type="EMBL" id="UINC01052159">
    <property type="protein sequence ID" value="SVB67166.1"/>
    <property type="molecule type" value="Genomic_DNA"/>
</dbReference>
<keyword evidence="1" id="KW-0732">Signal</keyword>
<protein>
    <submittedName>
        <fullName evidence="2">Uncharacterized protein</fullName>
    </submittedName>
</protein>
<accession>A0A382FVN8</accession>
<reference evidence="2" key="1">
    <citation type="submission" date="2018-05" db="EMBL/GenBank/DDBJ databases">
        <authorList>
            <person name="Lanie J.A."/>
            <person name="Ng W.-L."/>
            <person name="Kazmierczak K.M."/>
            <person name="Andrzejewski T.M."/>
            <person name="Davidsen T.M."/>
            <person name="Wayne K.J."/>
            <person name="Tettelin H."/>
            <person name="Glass J.I."/>
            <person name="Rusch D."/>
            <person name="Podicherti R."/>
            <person name="Tsui H.-C.T."/>
            <person name="Winkler M.E."/>
        </authorList>
    </citation>
    <scope>NUCLEOTIDE SEQUENCE</scope>
</reference>
<dbReference type="SUPFAM" id="SSF48695">
    <property type="entry name" value="Multiheme cytochromes"/>
    <property type="match status" value="1"/>
</dbReference>
<dbReference type="InterPro" id="IPR051829">
    <property type="entry name" value="Multiheme_Cytochr_ET"/>
</dbReference>
<evidence type="ECO:0000313" key="2">
    <source>
        <dbReference type="EMBL" id="SVB67166.1"/>
    </source>
</evidence>
<gene>
    <name evidence="2" type="ORF">METZ01_LOCUS220020</name>
</gene>
<feature type="non-terminal residue" evidence="2">
    <location>
        <position position="1"/>
    </location>
</feature>
<proteinExistence type="predicted"/>
<name>A0A382FVN8_9ZZZZ</name>
<organism evidence="2">
    <name type="scientific">marine metagenome</name>
    <dbReference type="NCBI Taxonomy" id="408172"/>
    <lineage>
        <taxon>unclassified sequences</taxon>
        <taxon>metagenomes</taxon>
        <taxon>ecological metagenomes</taxon>
    </lineage>
</organism>
<dbReference type="AlphaFoldDB" id="A0A382FVN8"/>
<dbReference type="PANTHER" id="PTHR35038:SF8">
    <property type="entry name" value="C-TYPE POLYHEME CYTOCHROME OMCC"/>
    <property type="match status" value="1"/>
</dbReference>
<evidence type="ECO:0000256" key="1">
    <source>
        <dbReference type="ARBA" id="ARBA00022729"/>
    </source>
</evidence>
<sequence length="390" mass="43910">HVTHYRSPLRRYLRYFSRFADPDAPDPTIVNPAKLEPRRSAEVCGQCHSFGVWDDEEAYRTNGFAYRAGDVLEEERSVFGYTSNRQEPQLQELLEGDPNAMEGRFWADGTVRVAGREYNGLLEDVHFSESELTCLTCHSLHGYESPDDQLDPESLGNQSCLGCHTEYTGDVSDHTRHQAASSGSECMNCHMPHTTYGLFSAMRSHRIDNPSAQVSVYSGRPNACNLCHLDQTLEWSSQYLNEWYDQPLVDLDEDERSISAAILWALKGDAVQRTILAWHLGWGPAREASGDGWIAPYLAQLLTDPYSATRQVAYRSITRLPGFSGFTYDYVASGPEIGRKANEAIQRWMGVPAPVPTGYHLLIGADGQINLSEWTRLLGQRDERPLTIRE</sequence>
<dbReference type="Gene3D" id="1.10.1130.10">
    <property type="entry name" value="Flavocytochrome C3, Chain A"/>
    <property type="match status" value="2"/>
</dbReference>
<dbReference type="InterPro" id="IPR036280">
    <property type="entry name" value="Multihaem_cyt_sf"/>
</dbReference>
<dbReference type="CDD" id="cd08168">
    <property type="entry name" value="Cytochrom_C3"/>
    <property type="match status" value="1"/>
</dbReference>